<dbReference type="Proteomes" id="UP001162834">
    <property type="component" value="Chromosome"/>
</dbReference>
<evidence type="ECO:0000259" key="6">
    <source>
        <dbReference type="Pfam" id="PF00389"/>
    </source>
</evidence>
<dbReference type="InterPro" id="IPR006139">
    <property type="entry name" value="D-isomer_2_OHA_DH_cat_dom"/>
</dbReference>
<dbReference type="GO" id="GO:0016616">
    <property type="term" value="F:oxidoreductase activity, acting on the CH-OH group of donors, NAD or NADP as acceptor"/>
    <property type="evidence" value="ECO:0007669"/>
    <property type="project" value="InterPro"/>
</dbReference>
<comment type="similarity">
    <text evidence="1 5">Belongs to the D-isomer specific 2-hydroxyacid dehydrogenase family.</text>
</comment>
<dbReference type="EMBL" id="CP087164">
    <property type="protein sequence ID" value="UGS34731.1"/>
    <property type="molecule type" value="Genomic_DNA"/>
</dbReference>
<dbReference type="SUPFAM" id="SSF52283">
    <property type="entry name" value="Formate/glycerate dehydrogenase catalytic domain-like"/>
    <property type="match status" value="1"/>
</dbReference>
<evidence type="ECO:0000256" key="1">
    <source>
        <dbReference type="ARBA" id="ARBA00005854"/>
    </source>
</evidence>
<keyword evidence="9" id="KW-1185">Reference proteome</keyword>
<dbReference type="PROSITE" id="PS00065">
    <property type="entry name" value="D_2_HYDROXYACID_DH_1"/>
    <property type="match status" value="1"/>
</dbReference>
<dbReference type="AlphaFoldDB" id="A0A9E6XVV7"/>
<keyword evidence="3 5" id="KW-0560">Oxidoreductase</keyword>
<dbReference type="InterPro" id="IPR050857">
    <property type="entry name" value="D-2-hydroxyacid_DH"/>
</dbReference>
<evidence type="ECO:0000256" key="3">
    <source>
        <dbReference type="ARBA" id="ARBA00023002"/>
    </source>
</evidence>
<dbReference type="InterPro" id="IPR006140">
    <property type="entry name" value="D-isomer_DH_NAD-bd"/>
</dbReference>
<dbReference type="InterPro" id="IPR036291">
    <property type="entry name" value="NAD(P)-bd_dom_sf"/>
</dbReference>
<evidence type="ECO:0000313" key="8">
    <source>
        <dbReference type="EMBL" id="UGS34731.1"/>
    </source>
</evidence>
<keyword evidence="2" id="KW-0028">Amino-acid biosynthesis</keyword>
<dbReference type="RefSeq" id="WP_259314398.1">
    <property type="nucleotide sequence ID" value="NZ_CP087164.1"/>
</dbReference>
<dbReference type="Gene3D" id="3.40.50.720">
    <property type="entry name" value="NAD(P)-binding Rossmann-like Domain"/>
    <property type="match status" value="2"/>
</dbReference>
<dbReference type="GO" id="GO:0051287">
    <property type="term" value="F:NAD binding"/>
    <property type="evidence" value="ECO:0007669"/>
    <property type="project" value="InterPro"/>
</dbReference>
<dbReference type="GO" id="GO:0008863">
    <property type="term" value="F:formate dehydrogenase (NAD+) activity"/>
    <property type="evidence" value="ECO:0007669"/>
    <property type="project" value="UniProtKB-EC"/>
</dbReference>
<accession>A0A9E6XVV7</accession>
<dbReference type="GO" id="GO:0008652">
    <property type="term" value="P:amino acid biosynthetic process"/>
    <property type="evidence" value="ECO:0007669"/>
    <property type="project" value="UniProtKB-KW"/>
</dbReference>
<dbReference type="SUPFAM" id="SSF51735">
    <property type="entry name" value="NAD(P)-binding Rossmann-fold domains"/>
    <property type="match status" value="1"/>
</dbReference>
<evidence type="ECO:0000313" key="9">
    <source>
        <dbReference type="Proteomes" id="UP001162834"/>
    </source>
</evidence>
<dbReference type="Pfam" id="PF00389">
    <property type="entry name" value="2-Hacid_dh"/>
    <property type="match status" value="1"/>
</dbReference>
<dbReference type="InterPro" id="IPR029752">
    <property type="entry name" value="D-isomer_DH_CS1"/>
</dbReference>
<sequence length="328" mass="34445">MRSAEDSPAAPVVAVVDCGPDDRPRLERLEAAVPTRVCDGPAEGGALVERAAGCAVLATLYTYTPVTEAVLDGLPGLRLVITRTAGSSHIDLGAAQRRGIAVATVPEGPTQAVAEYTIAAAIALSRGLPAAVASTARGEWDFTGFRGHDLGGRTLGVVGLGHIGARVAQLGQAFGMRVVGWSRSEKGLDGVEQVPLPALLQRAHVVSVNVALAAETHRLLDAAALARMRPDAVLVNTSRGETIDLDALCDLLRAGRLGGAWLDVVEGEPGLPAERLEALAAVPNLFVTPHISWHTHETLDRQFDGMIDRILAFCAQDHRTEEPHHASP</sequence>
<proteinExistence type="inferred from homology"/>
<feature type="domain" description="D-isomer specific 2-hydroxyacid dehydrogenase catalytic" evidence="6">
    <location>
        <begin position="19"/>
        <end position="316"/>
    </location>
</feature>
<gene>
    <name evidence="8" type="ORF">DSM104329_01113</name>
</gene>
<dbReference type="EC" id="1.17.1.9" evidence="8"/>
<dbReference type="PANTHER" id="PTHR42789:SF1">
    <property type="entry name" value="D-ISOMER SPECIFIC 2-HYDROXYACID DEHYDROGENASE FAMILY PROTEIN (AFU_ORTHOLOGUE AFUA_6G10090)"/>
    <property type="match status" value="1"/>
</dbReference>
<feature type="domain" description="D-isomer specific 2-hydroxyacid dehydrogenase NAD-binding" evidence="7">
    <location>
        <begin position="119"/>
        <end position="292"/>
    </location>
</feature>
<evidence type="ECO:0000259" key="7">
    <source>
        <dbReference type="Pfam" id="PF02826"/>
    </source>
</evidence>
<evidence type="ECO:0000256" key="5">
    <source>
        <dbReference type="RuleBase" id="RU003719"/>
    </source>
</evidence>
<evidence type="ECO:0000256" key="2">
    <source>
        <dbReference type="ARBA" id="ARBA00022605"/>
    </source>
</evidence>
<reference evidence="8" key="1">
    <citation type="journal article" date="2022" name="Int. J. Syst. Evol. Microbiol.">
        <title>Pseudomonas aegrilactucae sp. nov. and Pseudomonas morbosilactucae sp. nov., pathogens causing bacterial rot of lettuce in Japan.</title>
        <authorList>
            <person name="Sawada H."/>
            <person name="Fujikawa T."/>
            <person name="Satou M."/>
        </authorList>
    </citation>
    <scope>NUCLEOTIDE SEQUENCE</scope>
    <source>
        <strain evidence="8">0166_1</strain>
    </source>
</reference>
<dbReference type="Pfam" id="PF02826">
    <property type="entry name" value="2-Hacid_dh_C"/>
    <property type="match status" value="1"/>
</dbReference>
<organism evidence="8 9">
    <name type="scientific">Capillimicrobium parvum</name>
    <dbReference type="NCBI Taxonomy" id="2884022"/>
    <lineage>
        <taxon>Bacteria</taxon>
        <taxon>Bacillati</taxon>
        <taxon>Actinomycetota</taxon>
        <taxon>Thermoleophilia</taxon>
        <taxon>Solirubrobacterales</taxon>
        <taxon>Capillimicrobiaceae</taxon>
        <taxon>Capillimicrobium</taxon>
    </lineage>
</organism>
<protein>
    <submittedName>
        <fullName evidence="8">Formate dehydrogenase, mitochondrial</fullName>
        <ecNumber evidence="8">1.17.1.9</ecNumber>
    </submittedName>
</protein>
<dbReference type="CDD" id="cd05198">
    <property type="entry name" value="formate_dh_like"/>
    <property type="match status" value="1"/>
</dbReference>
<evidence type="ECO:0000256" key="4">
    <source>
        <dbReference type="ARBA" id="ARBA00023027"/>
    </source>
</evidence>
<name>A0A9E6XVV7_9ACTN</name>
<keyword evidence="4" id="KW-0520">NAD</keyword>
<dbReference type="PANTHER" id="PTHR42789">
    <property type="entry name" value="D-ISOMER SPECIFIC 2-HYDROXYACID DEHYDROGENASE FAMILY PROTEIN (AFU_ORTHOLOGUE AFUA_6G10090)"/>
    <property type="match status" value="1"/>
</dbReference>
<dbReference type="KEGG" id="sbae:DSM104329_01113"/>